<organism evidence="2 3">
    <name type="scientific">Alteromonas macleodii</name>
    <name type="common">Pseudoalteromonas macleodii</name>
    <dbReference type="NCBI Taxonomy" id="28108"/>
    <lineage>
        <taxon>Bacteria</taxon>
        <taxon>Pseudomonadati</taxon>
        <taxon>Pseudomonadota</taxon>
        <taxon>Gammaproteobacteria</taxon>
        <taxon>Alteromonadales</taxon>
        <taxon>Alteromonadaceae</taxon>
        <taxon>Alteromonas/Salinimonas group</taxon>
        <taxon>Alteromonas</taxon>
    </lineage>
</organism>
<evidence type="ECO:0000313" key="3">
    <source>
        <dbReference type="Proteomes" id="UP000509458"/>
    </source>
</evidence>
<gene>
    <name evidence="2" type="ORF">ALFOR1_20306</name>
</gene>
<name>A0A6T9Y212_ALTMA</name>
<sequence length="107" mass="11575">MKSRTTAIAIITLTTLFTGSAFASVKFTPTDDSVTSNLCVTAASGNVLKLHNQIKDSALGKKYVAKEMTCNGLTVSAFVDQYGNNADSIKKYLNIHQQHIASVEYNK</sequence>
<dbReference type="Proteomes" id="UP000509458">
    <property type="component" value="Chromosome"/>
</dbReference>
<protein>
    <recommendedName>
        <fullName evidence="4">DUF3718 domain-containing protein</fullName>
    </recommendedName>
</protein>
<dbReference type="RefSeq" id="WP_179982493.1">
    <property type="nucleotide sequence ID" value="NZ_LR812090.1"/>
</dbReference>
<dbReference type="InterPro" id="IPR022193">
    <property type="entry name" value="DUF3718"/>
</dbReference>
<dbReference type="AlphaFoldDB" id="A0A6T9Y212"/>
<proteinExistence type="predicted"/>
<reference evidence="2 3" key="1">
    <citation type="submission" date="2020-06" db="EMBL/GenBank/DDBJ databases">
        <authorList>
            <person name="Duchaud E."/>
        </authorList>
    </citation>
    <scope>NUCLEOTIDE SEQUENCE [LARGE SCALE GENOMIC DNA]</scope>
    <source>
        <strain evidence="2">Alteromonas fortis</strain>
    </source>
</reference>
<dbReference type="EMBL" id="LR812090">
    <property type="protein sequence ID" value="CAB9492858.1"/>
    <property type="molecule type" value="Genomic_DNA"/>
</dbReference>
<evidence type="ECO:0000313" key="2">
    <source>
        <dbReference type="EMBL" id="CAB9492858.1"/>
    </source>
</evidence>
<feature type="signal peptide" evidence="1">
    <location>
        <begin position="1"/>
        <end position="23"/>
    </location>
</feature>
<evidence type="ECO:0000256" key="1">
    <source>
        <dbReference type="SAM" id="SignalP"/>
    </source>
</evidence>
<accession>A0A6T9Y212</accession>
<evidence type="ECO:0008006" key="4">
    <source>
        <dbReference type="Google" id="ProtNLM"/>
    </source>
</evidence>
<feature type="chain" id="PRO_5029669443" description="DUF3718 domain-containing protein" evidence="1">
    <location>
        <begin position="24"/>
        <end position="107"/>
    </location>
</feature>
<dbReference type="Pfam" id="PF12514">
    <property type="entry name" value="DUF3718"/>
    <property type="match status" value="1"/>
</dbReference>
<keyword evidence="1" id="KW-0732">Signal</keyword>